<organism evidence="1 2">
    <name type="scientific">Pseudomonas gorinensis</name>
    <dbReference type="NCBI Taxonomy" id="3240790"/>
    <lineage>
        <taxon>Bacteria</taxon>
        <taxon>Pseudomonadati</taxon>
        <taxon>Pseudomonadota</taxon>
        <taxon>Gammaproteobacteria</taxon>
        <taxon>Pseudomonadales</taxon>
        <taxon>Pseudomonadaceae</taxon>
        <taxon>Pseudomonas</taxon>
    </lineage>
</organism>
<sequence length="247" mass="27168">MGDCGFDAAFIHAGIFMPTSSSNPYTVVLLDDHEMVRQGIELGLRKEADLSVIGSFGTGKQLLEALTLRPADVVVMDFILAPSEIDGLSLIQTLNRRFRQCRPLIVCSHYTPATVSMSLKAGCWGVLGKTQNMSELVTAIRTVAQGRIYLHPCMMPALQGMQSLIDVAHKPSNMEFSTSSWLNACLTPKEQEVLRCFLDGMSVNSIAAKFSRSVSTISTQKQSAYRKLGIKSDSELFRFTQQFGEFG</sequence>
<protein>
    <submittedName>
        <fullName evidence="1">LuxR family transcriptional regulator</fullName>
    </submittedName>
</protein>
<evidence type="ECO:0000313" key="1">
    <source>
        <dbReference type="EMBL" id="AHC33028.1"/>
    </source>
</evidence>
<accession>A0ACA7NZG1</accession>
<proteinExistence type="predicted"/>
<dbReference type="EMBL" id="CP006852">
    <property type="protein sequence ID" value="AHC33028.1"/>
    <property type="molecule type" value="Genomic_DNA"/>
</dbReference>
<gene>
    <name evidence="1" type="ORF">U771_02335</name>
</gene>
<name>A0ACA7NZG1_9PSED</name>
<keyword evidence="2" id="KW-1185">Reference proteome</keyword>
<dbReference type="Proteomes" id="UP000018725">
    <property type="component" value="Chromosome"/>
</dbReference>
<evidence type="ECO:0000313" key="2">
    <source>
        <dbReference type="Proteomes" id="UP000018725"/>
    </source>
</evidence>
<reference evidence="1 2" key="1">
    <citation type="journal article" date="2014" name="Genome Announc.">
        <title>Complete Genome Sequence of Pseudomonas sp. Strain TKP, Isolated from a gamma-Hexachlorocyclohexane-Degrading Mixed Culture.</title>
        <authorList>
            <person name="Ohtsubo Y."/>
            <person name="Kishida K."/>
            <person name="Sato T."/>
            <person name="Tabata M."/>
            <person name="Kawasumi T."/>
            <person name="Ogura Y."/>
            <person name="Hayashi T."/>
            <person name="Tsuda M."/>
            <person name="Nagata Y."/>
        </authorList>
    </citation>
    <scope>NUCLEOTIDE SEQUENCE [LARGE SCALE GENOMIC DNA]</scope>
    <source>
        <strain evidence="1 2">TKP</strain>
    </source>
</reference>